<keyword evidence="1" id="KW-0175">Coiled coil</keyword>
<evidence type="ECO:0000256" key="1">
    <source>
        <dbReference type="SAM" id="Coils"/>
    </source>
</evidence>
<feature type="coiled-coil region" evidence="1">
    <location>
        <begin position="324"/>
        <end position="351"/>
    </location>
</feature>
<evidence type="ECO:0008006" key="4">
    <source>
        <dbReference type="Google" id="ProtNLM"/>
    </source>
</evidence>
<dbReference type="Proteomes" id="UP000053300">
    <property type="component" value="Unassembled WGS sequence"/>
</dbReference>
<organism evidence="2 3">
    <name type="scientific">Comamonas kerstersii</name>
    <dbReference type="NCBI Taxonomy" id="225992"/>
    <lineage>
        <taxon>Bacteria</taxon>
        <taxon>Pseudomonadati</taxon>
        <taxon>Pseudomonadota</taxon>
        <taxon>Betaproteobacteria</taxon>
        <taxon>Burkholderiales</taxon>
        <taxon>Comamonadaceae</taxon>
        <taxon>Comamonas</taxon>
    </lineage>
</organism>
<reference evidence="2 3" key="1">
    <citation type="submission" date="2015-12" db="EMBL/GenBank/DDBJ databases">
        <title>Complete genome sequence of a multi-drug resistant strain Acidovorax sp. 12322-1.</title>
        <authorList>
            <person name="Ming D."/>
            <person name="Wang M."/>
            <person name="Hu S."/>
            <person name="Zhou Y."/>
            <person name="Jiang T."/>
        </authorList>
    </citation>
    <scope>NUCLEOTIDE SEQUENCE [LARGE SCALE GENOMIC DNA]</scope>
    <source>
        <strain evidence="2 3">12322-1</strain>
    </source>
</reference>
<dbReference type="Gene3D" id="1.20.1600.10">
    <property type="entry name" value="Outer membrane efflux proteins (OEP)"/>
    <property type="match status" value="1"/>
</dbReference>
<dbReference type="EMBL" id="LPXH01000035">
    <property type="protein sequence ID" value="KUF39575.1"/>
    <property type="molecule type" value="Genomic_DNA"/>
</dbReference>
<comment type="caution">
    <text evidence="2">The sequence shown here is derived from an EMBL/GenBank/DDBJ whole genome shotgun (WGS) entry which is preliminary data.</text>
</comment>
<dbReference type="AlphaFoldDB" id="A0A0W7YWQ9"/>
<proteinExistence type="predicted"/>
<sequence>MNFLFDVRKYLARGSLLAVIGVAGEFAMAQAPVVQQHALTPGTQWNWDNLQDWSQQAAPSVQLSRLKEHIASLNVTLLEADNGASIVAATGAAHAKESVTDTLDRRYSRTYGQVGVRMSLLAAAEERQRAVSQARGALQTEAAQRRLLQMQSVTETGRMYVRYMRSQQREQMVAQFLRSQQEAAGVTRRRVAQGLMFKSEALELESLYEVAQARTAREQEIQRAALSQMAYLTGRSLVPQVVAPLNIPQACVATSADTAAQTEHPLLEITRIALQGAQERSTLSRYGAIEGGVQLNQSISKDWKGNAGHATGVALDISIPWNWRQQKSALAAKLQAEKELAQHEYEQERQKLLLQSETALAQWQMRENAIEPVLQQYKAAQEALRIASLRKDALDGDGLAQLIRAKHRLYERALQYIDTLEARDLAAVDMAYFFERCVLQANKDAADAAVNALTATAGVDSAVGAHKASTDSKHVAAGPVFPAGTGWYAWFGRDWLNHPEMVAQLPPGTQRLLLSFKEQELLELGQAGKSAQQLKQLGQLAQQRNIRLELLLGEPTWVLPEGRGHLYRLIASLQSLPFHMIHLDLERSQLPEQQQKDWDKHVIALLSEVASQSALPISLTTHYRELMLPGFIENLGKTGVKEVIPMIYSASPATTLAIMRKMPPLPEGMQIAVAQSIEKELSAQESFYSKGKTEAAKVWGEIAQSLYAEITGFNGIIVQSWDEYLDTRR</sequence>
<keyword evidence="3" id="KW-1185">Reference proteome</keyword>
<gene>
    <name evidence="2" type="ORF">AS359_05785</name>
</gene>
<evidence type="ECO:0000313" key="2">
    <source>
        <dbReference type="EMBL" id="KUF39575.1"/>
    </source>
</evidence>
<evidence type="ECO:0000313" key="3">
    <source>
        <dbReference type="Proteomes" id="UP000053300"/>
    </source>
</evidence>
<protein>
    <recommendedName>
        <fullName evidence="4">TolC family protein</fullName>
    </recommendedName>
</protein>
<name>A0A0W7YWQ9_9BURK</name>
<dbReference type="SUPFAM" id="SSF56954">
    <property type="entry name" value="Outer membrane efflux proteins (OEP)"/>
    <property type="match status" value="1"/>
</dbReference>
<dbReference type="GO" id="GO:0015562">
    <property type="term" value="F:efflux transmembrane transporter activity"/>
    <property type="evidence" value="ECO:0007669"/>
    <property type="project" value="InterPro"/>
</dbReference>
<accession>A0A0W7YWQ9</accession>